<sequence length="2374" mass="259282">MQYKRKHRLSAALMAGAMCCTMIPAASADEIATPETAEAAAAEATNQVEQPAASDGGLSVEEIQSRMYPSLPQTATGYYLDSNGLPVLTGETKISIEGWGDEDYRDYDADSTIQVALDEGLLNTDSATASFPRMDGEDYAIVPISMQVLYPANGGSADITLPDNVELLGYSFTSGDLCAATEEERQRQLHYDFSEGTASVAGIYVKATEDFSVTLTYTDSEKSLTKALHVTLDDSAPFPGILQDRFAQEAQPATCSADAGVAAYASLQVTQCVYTSVGWMNYLGGQPALCADSGKWAWGPGATYANKYPPVANYFSAGSVWVLASFFGKGWTADQATMWAQGFNSGAPSAVSACEVEDATDNNAYLDRLAWQAEQFPDSLAGEIVNGAATYADDTAETVYIGTLYVPSNAAWQRFVILDYTPVTLGGDNEIPELTPEGQPIDKPWSASYERTETLDFSYTINTNKIQLETLEKVDGAGIDIAPILDGIPSDINGGSWTITPAGKQSVTTSGHTQDNSYHLNGGDASATWTVHYSVSKSASQSGSVTANSEQDADAQASAAQSAAQSACESQVNGEIEAALSAVHGYFDSLKFSYDEVTIPHGFDSTPGALGSHQTITVPANSSNDYKMQNDEWSVKVSVDKIDSETKQRIKGDAEFKIFEWDTVRQCYIPFGGYNRYKVERQSDGTYKVINHSDYAGGSDDLFYTQRNEGRFVIVEKRAPNGYYGDWTNSTNPGTAGSVLGKRAYALEITKALDCKTIQLGNADYNADVGTADNGGTLIDTGEGIVSITFGDRNGNKVYNTDPTGIASNEKSYTMRADSVTMQNDHALGSITLSKVDLDAARYLAAGSNGDSTLEGAVYDLYAAEDIYHPDGVSGIVDYSKITDASGTPIWHTTVLTNGAWKSDYLPVLKKDHLVASTAIKDGKLAFSNLYLGRYYLVERTTGIVIPVDSNGQYYLSGKYPLLNKKLEPTGSYAALAGSGTEYTDYVYRNQYSAVAESRALDGSKTYDGYYLSFAKGYLCDEVNHYQSLTYADESTYVVRTEDQTQDEVLKSGFSLQKLVSTTGQPSPAIKLGGAGFKVYRVSLLSKADQFTKNADGSYDAASILEAYRKSSYDQDTLKFDFSNEEQAVATMYESDTTSVTRYNATLTADSDFANGQGLGWVPTNNSQEYRLSEIFTNEEGILRVQGLPNGQYIVVETTVPKDVFQAEPFLVTVNASSPQSSFTMPAGSITTPSGSYMTYNILDEELEGYLQLVKIDIETGKPVKIVDTTFNLYYIAEDGRETLVEMNDPKSGNAWAKTSTFYTDSNGEMKTPEKLPLGKYRIVEVEGPHGYFNDRQYNVVFELTSDRVYQVSGGSADGMDDYVITESYYNHETLGQIKIRKIGNVLTGYENGQFVYESDNLANATYEIHAQGDIPTPDNQGTLWYADGDLVATVTTAEDGQVDEVRFSPTRTTATYDFLKVTHDGTKGEVTITLPLGTYTISEVQAPYGFVHTDHTYTVVLDWDNQYNDLVLAKAVTDHTQDGDVIYDYSIINVGNASAEQMEKQILVFENARVLPVVEEGKVGVGLYKLDRDTCDLTDEAPYSDGCKTRASLLNGGSNRADIPADAKMVAGSIYELYTADDIYSISGELLAAADTLLGTATTDQNGLAYFDVDVPLRGEHYGSSDAHDWTTNSGRYYLREISVPDGYLIEQSVIPVEFTYENQFIAWQIVDCLHSDKQTTVEIDKRAFASDSDTTFALPGATLTVTDWNGNVVDSWESSDTAHVIRGLHLSHDFAGNRDTTKIYTLSETRPADGYTTARSIQFRLEQATGDNSYLQETTVWVLHESEDAEYQSGSIISPTAFSDDSVATIPAKLRAFWDKLLGKNPDADGVVIANWYCVNGMLVVNFTDAANDRAIAKCLRESDFSDLTFDKVYLTGAAAPAFFADKQVADKPTDAEITYSASWILLKDSDGFSQTVTMLDAPTRVKISKADITTHEEIPGATLRVLDKNGNVVDEWVSENTPHYIEAVLVAGETYTLEETLVPDNSGYVPANAVQFTVEDDGEVQHVFMQDDYTKVQISKTDIATGKEISGAKLKITDADGKIVAEWVTDGAPHYMERIPMGTYTLTETMAPTEQGYVRAESVTFEVGPTGDIQRVEMKDDFTKVEISKADMTDGRELPGAKLKITDASGNTIAEWETNGQPHRIERLKPGEYTLTETAAPAGYLLSEEVHFTVQETGEIQKVTMYDAPAHALILTKRDIATNAKLTDARLTIRDAYGTTIDRWTTTDGDHAIRVLPERSAAKDPHKNLLLLSDDTSEHVYTMVEELAPDGYLVAESITFKVMQMNDALVVFIWQDGGWQKSSEGYLAMYDERTDTPVPLMKTFPQTGSIL</sequence>
<accession>A0A943DBR8</accession>
<evidence type="ECO:0000256" key="3">
    <source>
        <dbReference type="ARBA" id="ARBA00022729"/>
    </source>
</evidence>
<dbReference type="Gene3D" id="2.60.40.10">
    <property type="entry name" value="Immunoglobulins"/>
    <property type="match status" value="10"/>
</dbReference>
<dbReference type="Pfam" id="PF17802">
    <property type="entry name" value="SpaA"/>
    <property type="match status" value="5"/>
</dbReference>
<gene>
    <name evidence="6" type="ORF">KHY36_08490</name>
</gene>
<evidence type="ECO:0000256" key="4">
    <source>
        <dbReference type="SAM" id="SignalP"/>
    </source>
</evidence>
<name>A0A943DBR8_9FIRM</name>
<dbReference type="InterPro" id="IPR013783">
    <property type="entry name" value="Ig-like_fold"/>
</dbReference>
<comment type="caution">
    <text evidence="6">The sequence shown here is derived from an EMBL/GenBank/DDBJ whole genome shotgun (WGS) entry which is preliminary data.</text>
</comment>
<proteinExistence type="inferred from homology"/>
<comment type="similarity">
    <text evidence="1">Belongs to the serine-aspartate repeat-containing protein (SDr) family.</text>
</comment>
<evidence type="ECO:0000256" key="2">
    <source>
        <dbReference type="ARBA" id="ARBA00022525"/>
    </source>
</evidence>
<evidence type="ECO:0000256" key="1">
    <source>
        <dbReference type="ARBA" id="ARBA00007257"/>
    </source>
</evidence>
<reference evidence="6" key="1">
    <citation type="submission" date="2021-02" db="EMBL/GenBank/DDBJ databases">
        <title>Infant gut strain persistence is associated with maternal origin, phylogeny, and functional potential including surface adhesion and iron acquisition.</title>
        <authorList>
            <person name="Lou Y.C."/>
        </authorList>
    </citation>
    <scope>NUCLEOTIDE SEQUENCE</scope>
    <source>
        <strain evidence="6">L3_101_000M1_dasL3_101_000M1_concoct_87</strain>
    </source>
</reference>
<dbReference type="Proteomes" id="UP000759273">
    <property type="component" value="Unassembled WGS sequence"/>
</dbReference>
<organism evidence="6 7">
    <name type="scientific">Subdoligranulum variabile</name>
    <dbReference type="NCBI Taxonomy" id="214851"/>
    <lineage>
        <taxon>Bacteria</taxon>
        <taxon>Bacillati</taxon>
        <taxon>Bacillota</taxon>
        <taxon>Clostridia</taxon>
        <taxon>Eubacteriales</taxon>
        <taxon>Oscillospiraceae</taxon>
        <taxon>Subdoligranulum</taxon>
    </lineage>
</organism>
<feature type="chain" id="PRO_5037865240" description="SpaA-like prealbumin fold domain-containing protein" evidence="4">
    <location>
        <begin position="29"/>
        <end position="2374"/>
    </location>
</feature>
<dbReference type="PANTHER" id="PTHR36108:SF13">
    <property type="entry name" value="COLOSSIN-B-RELATED"/>
    <property type="match status" value="1"/>
</dbReference>
<keyword evidence="2" id="KW-0964">Secreted</keyword>
<feature type="domain" description="SpaA-like prealbumin fold" evidence="5">
    <location>
        <begin position="2058"/>
        <end position="2143"/>
    </location>
</feature>
<feature type="signal peptide" evidence="4">
    <location>
        <begin position="1"/>
        <end position="28"/>
    </location>
</feature>
<dbReference type="EMBL" id="JAGZGG010000018">
    <property type="protein sequence ID" value="MBS5332550.1"/>
    <property type="molecule type" value="Genomic_DNA"/>
</dbReference>
<feature type="domain" description="SpaA-like prealbumin fold" evidence="5">
    <location>
        <begin position="1170"/>
        <end position="1221"/>
    </location>
</feature>
<evidence type="ECO:0000313" key="6">
    <source>
        <dbReference type="EMBL" id="MBS5332550.1"/>
    </source>
</evidence>
<dbReference type="PANTHER" id="PTHR36108">
    <property type="entry name" value="COLOSSIN-B-RELATED"/>
    <property type="match status" value="1"/>
</dbReference>
<feature type="domain" description="SpaA-like prealbumin fold" evidence="5">
    <location>
        <begin position="1967"/>
        <end position="2052"/>
    </location>
</feature>
<protein>
    <recommendedName>
        <fullName evidence="5">SpaA-like prealbumin fold domain-containing protein</fullName>
    </recommendedName>
</protein>
<evidence type="ECO:0000313" key="7">
    <source>
        <dbReference type="Proteomes" id="UP000759273"/>
    </source>
</evidence>
<feature type="domain" description="SpaA-like prealbumin fold" evidence="5">
    <location>
        <begin position="1250"/>
        <end position="1343"/>
    </location>
</feature>
<dbReference type="InterPro" id="IPR041033">
    <property type="entry name" value="SpaA_PFL_dom_1"/>
</dbReference>
<evidence type="ECO:0000259" key="5">
    <source>
        <dbReference type="Pfam" id="PF17802"/>
    </source>
</evidence>
<keyword evidence="3 4" id="KW-0732">Signal</keyword>
<feature type="domain" description="SpaA-like prealbumin fold" evidence="5">
    <location>
        <begin position="2147"/>
        <end position="2230"/>
    </location>
</feature>